<organism evidence="1 2">
    <name type="scientific">Araneus ventricosus</name>
    <name type="common">Orbweaver spider</name>
    <name type="synonym">Epeira ventricosa</name>
    <dbReference type="NCBI Taxonomy" id="182803"/>
    <lineage>
        <taxon>Eukaryota</taxon>
        <taxon>Metazoa</taxon>
        <taxon>Ecdysozoa</taxon>
        <taxon>Arthropoda</taxon>
        <taxon>Chelicerata</taxon>
        <taxon>Arachnida</taxon>
        <taxon>Araneae</taxon>
        <taxon>Araneomorphae</taxon>
        <taxon>Entelegynae</taxon>
        <taxon>Araneoidea</taxon>
        <taxon>Araneidae</taxon>
        <taxon>Araneus</taxon>
    </lineage>
</organism>
<reference evidence="1 2" key="1">
    <citation type="journal article" date="2019" name="Sci. Rep.">
        <title>Orb-weaving spider Araneus ventricosus genome elucidates the spidroin gene catalogue.</title>
        <authorList>
            <person name="Kono N."/>
            <person name="Nakamura H."/>
            <person name="Ohtoshi R."/>
            <person name="Moran D.A.P."/>
            <person name="Shinohara A."/>
            <person name="Yoshida Y."/>
            <person name="Fujiwara M."/>
            <person name="Mori M."/>
            <person name="Tomita M."/>
            <person name="Arakawa K."/>
        </authorList>
    </citation>
    <scope>NUCLEOTIDE SEQUENCE [LARGE SCALE GENOMIC DNA]</scope>
</reference>
<dbReference type="EMBL" id="BGPR01004249">
    <property type="protein sequence ID" value="GBM97584.1"/>
    <property type="molecule type" value="Genomic_DNA"/>
</dbReference>
<sequence>MAFQPCQRTDACSNAQLFIDQIPIFFLCPINSLSSYKQCIKEDESAINYTKSWVQNHNQQPLTNGQICQEISRRESIIDKKSGLWYKHAVKVIRDLQINGGSAALIASRNNELLSYEKKIDESEAILISIGPCPVMSCSKHHEARKDDEMDTETGQYAADNSEFKVVSPKKAAKNLPTLTKSPILTANKFQELANLGRK</sequence>
<comment type="caution">
    <text evidence="1">The sequence shown here is derived from an EMBL/GenBank/DDBJ whole genome shotgun (WGS) entry which is preliminary data.</text>
</comment>
<dbReference type="AlphaFoldDB" id="A0A4Y2K5V0"/>
<proteinExistence type="predicted"/>
<keyword evidence="2" id="KW-1185">Reference proteome</keyword>
<dbReference type="Proteomes" id="UP000499080">
    <property type="component" value="Unassembled WGS sequence"/>
</dbReference>
<gene>
    <name evidence="1" type="ORF">AVEN_121407_1</name>
</gene>
<evidence type="ECO:0000313" key="1">
    <source>
        <dbReference type="EMBL" id="GBM97584.1"/>
    </source>
</evidence>
<protein>
    <submittedName>
        <fullName evidence="1">Uncharacterized protein</fullName>
    </submittedName>
</protein>
<evidence type="ECO:0000313" key="2">
    <source>
        <dbReference type="Proteomes" id="UP000499080"/>
    </source>
</evidence>
<accession>A0A4Y2K5V0</accession>
<name>A0A4Y2K5V0_ARAVE</name>